<gene>
    <name evidence="2" type="ORF">FHK87_13020</name>
</gene>
<name>A0A504J5K3_9FLAO</name>
<organism evidence="2 3">
    <name type="scientific">Aquimarina algicola</name>
    <dbReference type="NCBI Taxonomy" id="2589995"/>
    <lineage>
        <taxon>Bacteria</taxon>
        <taxon>Pseudomonadati</taxon>
        <taxon>Bacteroidota</taxon>
        <taxon>Flavobacteriia</taxon>
        <taxon>Flavobacteriales</taxon>
        <taxon>Flavobacteriaceae</taxon>
        <taxon>Aquimarina</taxon>
    </lineage>
</organism>
<reference evidence="2 3" key="1">
    <citation type="submission" date="2019-06" db="EMBL/GenBank/DDBJ databases">
        <authorList>
            <person name="Meng X."/>
        </authorList>
    </citation>
    <scope>NUCLEOTIDE SEQUENCE [LARGE SCALE GENOMIC DNA]</scope>
    <source>
        <strain evidence="2 3">M625</strain>
    </source>
</reference>
<keyword evidence="3" id="KW-1185">Reference proteome</keyword>
<evidence type="ECO:0000313" key="2">
    <source>
        <dbReference type="EMBL" id="TPN86186.1"/>
    </source>
</evidence>
<keyword evidence="1" id="KW-0175">Coiled coil</keyword>
<dbReference type="RefSeq" id="WP_140593597.1">
    <property type="nucleotide sequence ID" value="NZ_VFWZ01000003.1"/>
</dbReference>
<dbReference type="OrthoDB" id="1095452at2"/>
<evidence type="ECO:0000313" key="3">
    <source>
        <dbReference type="Proteomes" id="UP000315540"/>
    </source>
</evidence>
<sequence>MKKRYKITIPEPCQENWDKMKPVAKGRFCDSCTKTVIDFTKMSSQQIQHFFEQQQNPENICGRFTNDQLDTITLEIPHAIIQQRHSFKKAFILALLVAMGTTLMNCTAHDNTQKTIAEVKITKESAFQYHPFQPLIDRSKKEEYGPKDPKIGYDSIIESELFEAMKVETKKMKEKKEMEKIEKQIDSISKSYKKTRRNSCTTISGRTMGAPRRIIIPDEKD</sequence>
<comment type="caution">
    <text evidence="2">The sequence shown here is derived from an EMBL/GenBank/DDBJ whole genome shotgun (WGS) entry which is preliminary data.</text>
</comment>
<evidence type="ECO:0000256" key="1">
    <source>
        <dbReference type="SAM" id="Coils"/>
    </source>
</evidence>
<feature type="coiled-coil region" evidence="1">
    <location>
        <begin position="164"/>
        <end position="198"/>
    </location>
</feature>
<accession>A0A504J5K3</accession>
<dbReference type="EMBL" id="VFWZ01000003">
    <property type="protein sequence ID" value="TPN86186.1"/>
    <property type="molecule type" value="Genomic_DNA"/>
</dbReference>
<protein>
    <submittedName>
        <fullName evidence="2">Uncharacterized protein</fullName>
    </submittedName>
</protein>
<proteinExistence type="predicted"/>
<dbReference type="AlphaFoldDB" id="A0A504J5K3"/>
<dbReference type="Proteomes" id="UP000315540">
    <property type="component" value="Unassembled WGS sequence"/>
</dbReference>